<accession>A0A024QH10</accession>
<dbReference type="InterPro" id="IPR008979">
    <property type="entry name" value="Galactose-bd-like_sf"/>
</dbReference>
<reference evidence="2" key="2">
    <citation type="submission" date="2014-05" db="EMBL/GenBank/DDBJ databases">
        <title>Draft genome sequence of Virgibacillus massiliensis Vm-5.</title>
        <authorList>
            <person name="Khelaifia S."/>
            <person name="Croce O."/>
            <person name="Lagier J.C."/>
            <person name="Raoult D."/>
        </authorList>
    </citation>
    <scope>NUCLEOTIDE SEQUENCE [LARGE SCALE GENOMIC DNA]</scope>
    <source>
        <strain evidence="2">Vm-5</strain>
    </source>
</reference>
<name>A0A024QH10_9BACI</name>
<organism evidence="1 2">
    <name type="scientific">Virgibacillus massiliensis</name>
    <dbReference type="NCBI Taxonomy" id="1462526"/>
    <lineage>
        <taxon>Bacteria</taxon>
        <taxon>Bacillati</taxon>
        <taxon>Bacillota</taxon>
        <taxon>Bacilli</taxon>
        <taxon>Bacillales</taxon>
        <taxon>Bacillaceae</taxon>
        <taxon>Virgibacillus</taxon>
    </lineage>
</organism>
<comment type="caution">
    <text evidence="1">The sequence shown here is derived from an EMBL/GenBank/DDBJ whole genome shotgun (WGS) entry which is preliminary data.</text>
</comment>
<sequence>MDIISYQKAAKAKREIKLTQDKLGMNGTEQDKDIKDKYENVDNRITALEEKDPGVELVNRVSDVSIQTSINLNKYNLKVNSLLNLQRYKLKDLIVDDFADESGIDSSLSINYFYDKDNNLIRIAEEGNNAEIVTIKEDTEGIPEMVMVSKETSEPGIMQREVDLAKGTFTNTVYLNGQLKLEATGEQVMDGYKNAVPMMISETAPEGLVFASTYYASNYPYQAFNGVASDFWNTTSLGNFVGYIFESPKVIKQISLTARNDTLPSRTPTSFRIEASKDTTNGTDGNWVEIAQFSEELNWAIGEKRIYQLNNEEDYISYRILILDAQRTDYPTIAELEFIEENYLDRYYNEGTYESNIIDLGRVSTISELFSGYSDNLVPVLEQNESAEGFAFASDYYDYGDYPRMAWRAFNNNVSDFWNTERLNNYVGFCFNYPQLVKQISISARATGFPERTPSAFRVQGSFDTTDGNDGIWEDIQTFHNEENWFGGETRYFTLNNSKSYKAYRVYVLDAERIDFPTIAELQFYGYKNSSSKIDLLISTSLDGINYSEYKIVDSGGKSETEKCRYVRLKVILKSGENNLGTPNIDRIKLLYKHEFQKQAILVSRNNGLNWVETKEDELTYLSNQPEGSELRVKIILESGQELHGLSYAWI</sequence>
<reference evidence="1 2" key="1">
    <citation type="submission" date="2014-03" db="EMBL/GenBank/DDBJ databases">
        <authorList>
            <person name="Urmite Genomes U."/>
        </authorList>
    </citation>
    <scope>NUCLEOTIDE SEQUENCE [LARGE SCALE GENOMIC DNA]</scope>
    <source>
        <strain evidence="1 2">Vm-5</strain>
    </source>
</reference>
<gene>
    <name evidence="1" type="ORF">BN990_04176</name>
</gene>
<evidence type="ECO:0000313" key="2">
    <source>
        <dbReference type="Proteomes" id="UP000028875"/>
    </source>
</evidence>
<dbReference type="SUPFAM" id="SSF49785">
    <property type="entry name" value="Galactose-binding domain-like"/>
    <property type="match status" value="2"/>
</dbReference>
<dbReference type="Proteomes" id="UP000028875">
    <property type="component" value="Unassembled WGS sequence"/>
</dbReference>
<dbReference type="Gene3D" id="2.60.120.260">
    <property type="entry name" value="Galactose-binding domain-like"/>
    <property type="match status" value="2"/>
</dbReference>
<dbReference type="RefSeq" id="WP_038246636.1">
    <property type="nucleotide sequence ID" value="NZ_BNER01000008.1"/>
</dbReference>
<dbReference type="AlphaFoldDB" id="A0A024QH10"/>
<protein>
    <recommendedName>
        <fullName evidence="3">F5/8 type C domain protein</fullName>
    </recommendedName>
</protein>
<evidence type="ECO:0008006" key="3">
    <source>
        <dbReference type="Google" id="ProtNLM"/>
    </source>
</evidence>
<evidence type="ECO:0000313" key="1">
    <source>
        <dbReference type="EMBL" id="CDQ41799.1"/>
    </source>
</evidence>
<dbReference type="STRING" id="1462526.BN990_04176"/>
<dbReference type="eggNOG" id="ENOG502ZDXD">
    <property type="taxonomic scope" value="Bacteria"/>
</dbReference>
<proteinExistence type="predicted"/>
<keyword evidence="2" id="KW-1185">Reference proteome</keyword>
<dbReference type="EMBL" id="CCDP010000003">
    <property type="protein sequence ID" value="CDQ41799.1"/>
    <property type="molecule type" value="Genomic_DNA"/>
</dbReference>
<dbReference type="OrthoDB" id="2735904at2"/>